<dbReference type="AlphaFoldDB" id="A0A9X3RAN5"/>
<protein>
    <submittedName>
        <fullName evidence="2">Uncharacterized protein</fullName>
    </submittedName>
</protein>
<dbReference type="Proteomes" id="UP001152172">
    <property type="component" value="Unassembled WGS sequence"/>
</dbReference>
<feature type="transmembrane region" description="Helical" evidence="1">
    <location>
        <begin position="32"/>
        <end position="49"/>
    </location>
</feature>
<keyword evidence="1" id="KW-1133">Transmembrane helix</keyword>
<feature type="transmembrane region" description="Helical" evidence="1">
    <location>
        <begin position="6"/>
        <end position="25"/>
    </location>
</feature>
<organism evidence="2 3">
    <name type="scientific">Psychrobacillus psychrodurans</name>
    <dbReference type="NCBI Taxonomy" id="126157"/>
    <lineage>
        <taxon>Bacteria</taxon>
        <taxon>Bacillati</taxon>
        <taxon>Bacillota</taxon>
        <taxon>Bacilli</taxon>
        <taxon>Bacillales</taxon>
        <taxon>Bacillaceae</taxon>
        <taxon>Psychrobacillus</taxon>
    </lineage>
</organism>
<keyword evidence="1" id="KW-0812">Transmembrane</keyword>
<evidence type="ECO:0000313" key="3">
    <source>
        <dbReference type="Proteomes" id="UP001152172"/>
    </source>
</evidence>
<dbReference type="EMBL" id="JAMKBI010000004">
    <property type="protein sequence ID" value="MCZ8533267.1"/>
    <property type="molecule type" value="Genomic_DNA"/>
</dbReference>
<gene>
    <name evidence="2" type="ORF">M9R61_07845</name>
</gene>
<evidence type="ECO:0000313" key="2">
    <source>
        <dbReference type="EMBL" id="MCZ8533267.1"/>
    </source>
</evidence>
<sequence>MNKVYIIAVTVAIETLSLWLVSLFFGWSFIDTIFLGGLAIFGCVWLFQLNNNQTNNEYNAFAKGQNGIDNGGIMPFQFKMTPITLGLLAFIAVSFLVTVVKYYPYFLN</sequence>
<reference evidence="2" key="1">
    <citation type="submission" date="2022-05" db="EMBL/GenBank/DDBJ databases">
        <authorList>
            <person name="Colautti A."/>
            <person name="Iacumin L."/>
        </authorList>
    </citation>
    <scope>NUCLEOTIDE SEQUENCE</scope>
    <source>
        <strain evidence="2">DSM 30747</strain>
    </source>
</reference>
<evidence type="ECO:0000256" key="1">
    <source>
        <dbReference type="SAM" id="Phobius"/>
    </source>
</evidence>
<feature type="transmembrane region" description="Helical" evidence="1">
    <location>
        <begin position="83"/>
        <end position="103"/>
    </location>
</feature>
<comment type="caution">
    <text evidence="2">The sequence shown here is derived from an EMBL/GenBank/DDBJ whole genome shotgun (WGS) entry which is preliminary data.</text>
</comment>
<accession>A0A9X3RAN5</accession>
<keyword evidence="1" id="KW-0472">Membrane</keyword>
<dbReference type="RefSeq" id="WP_269921678.1">
    <property type="nucleotide sequence ID" value="NZ_JAMKBI010000004.1"/>
</dbReference>
<keyword evidence="3" id="KW-1185">Reference proteome</keyword>
<name>A0A9X3RAN5_9BACI</name>
<proteinExistence type="predicted"/>